<dbReference type="CDD" id="cd00882">
    <property type="entry name" value="Ras_like_GTPase"/>
    <property type="match status" value="1"/>
</dbReference>
<dbReference type="STRING" id="1123291.SAMN04490355_105924"/>
<gene>
    <name evidence="2" type="ORF">SAMN04490355_105924</name>
</gene>
<evidence type="ECO:0000313" key="2">
    <source>
        <dbReference type="EMBL" id="SFM24019.1"/>
    </source>
</evidence>
<name>A0A1I4P8I3_9FIRM</name>
<dbReference type="Gene3D" id="3.40.50.300">
    <property type="entry name" value="P-loop containing nucleotide triphosphate hydrolases"/>
    <property type="match status" value="1"/>
</dbReference>
<evidence type="ECO:0000259" key="1">
    <source>
        <dbReference type="Pfam" id="PF19993"/>
    </source>
</evidence>
<dbReference type="SUPFAM" id="SSF52540">
    <property type="entry name" value="P-loop containing nucleoside triphosphate hydrolases"/>
    <property type="match status" value="1"/>
</dbReference>
<dbReference type="InterPro" id="IPR027417">
    <property type="entry name" value="P-loop_NTPase"/>
</dbReference>
<dbReference type="AlphaFoldDB" id="A0A1I4P8I3"/>
<keyword evidence="3" id="KW-1185">Reference proteome</keyword>
<dbReference type="EMBL" id="FOTS01000059">
    <property type="protein sequence ID" value="SFM24019.1"/>
    <property type="molecule type" value="Genomic_DNA"/>
</dbReference>
<dbReference type="Proteomes" id="UP000199520">
    <property type="component" value="Unassembled WGS sequence"/>
</dbReference>
<protein>
    <recommendedName>
        <fullName evidence="1">Double-GTPase 2 domain-containing protein</fullName>
    </recommendedName>
</protein>
<proteinExistence type="predicted"/>
<dbReference type="Pfam" id="PF19993">
    <property type="entry name" value="DO-GTPase2"/>
    <property type="match status" value="1"/>
</dbReference>
<evidence type="ECO:0000313" key="3">
    <source>
        <dbReference type="Proteomes" id="UP000199520"/>
    </source>
</evidence>
<dbReference type="RefSeq" id="WP_090943018.1">
    <property type="nucleotide sequence ID" value="NZ_FOTS01000059.1"/>
</dbReference>
<dbReference type="InterPro" id="IPR045528">
    <property type="entry name" value="DO-GTPase2"/>
</dbReference>
<reference evidence="3" key="1">
    <citation type="submission" date="2016-10" db="EMBL/GenBank/DDBJ databases">
        <authorList>
            <person name="Varghese N."/>
            <person name="Submissions S."/>
        </authorList>
    </citation>
    <scope>NUCLEOTIDE SEQUENCE [LARGE SCALE GENOMIC DNA]</scope>
    <source>
        <strain evidence="3">DSM 13327</strain>
    </source>
</reference>
<feature type="domain" description="Double-GTPase 2" evidence="1">
    <location>
        <begin position="55"/>
        <end position="287"/>
    </location>
</feature>
<accession>A0A1I4P8I3</accession>
<sequence length="317" mass="35724">MDNNDDLELEENDKVIDIDQIKDENVKDVIYELPFGNALTLKETYSITSVEDTRFIVVAGPSASGKTTLVTTFYQLFQKGPVGSYYFAGSQTLLGFEQRAYYTRSSSKLSNPETPKTRRGISDSILHLKLLDSEKNKLHNFLLSDFSGEDYSSAVANVEIMREDFGVIKRADVIVVIIDGYRISNKKYRHSTIQKAIEMLQTMSAADVLSKSVIVEIVISKYDLIETKSAEDPNILEYVNEIEAKILGKVAKLPNNAIKFFKVAAMPQDATCCELGYGLLELLQSWTDVREILHMPEQVKLTSEFNKFQKRMLGATL</sequence>
<dbReference type="OrthoDB" id="9758568at2"/>
<organism evidence="2 3">
    <name type="scientific">Pelosinus propionicus DSM 13327</name>
    <dbReference type="NCBI Taxonomy" id="1123291"/>
    <lineage>
        <taxon>Bacteria</taxon>
        <taxon>Bacillati</taxon>
        <taxon>Bacillota</taxon>
        <taxon>Negativicutes</taxon>
        <taxon>Selenomonadales</taxon>
        <taxon>Sporomusaceae</taxon>
        <taxon>Pelosinus</taxon>
    </lineage>
</organism>